<gene>
    <name evidence="2" type="ORF">IV203_024774</name>
</gene>
<evidence type="ECO:0000313" key="2">
    <source>
        <dbReference type="EMBL" id="KAG7339404.1"/>
    </source>
</evidence>
<accession>A0A9K3PBX8</accession>
<dbReference type="Proteomes" id="UP000693970">
    <property type="component" value="Unassembled WGS sequence"/>
</dbReference>
<comment type="caution">
    <text evidence="2">The sequence shown here is derived from an EMBL/GenBank/DDBJ whole genome shotgun (WGS) entry which is preliminary data.</text>
</comment>
<proteinExistence type="predicted"/>
<sequence>MPTTRSQSRTRRRRRTSTTTASAVVAATKKAREPSLCRPAKKSKKQQQQVAAAAASKRRKHKVEDETMASHYSKLMESIDNGKRYWYDLPPKYKKDVAFALCCRHSKKTKWDTTCLYFHVALQAVTDKERLYREWACVYPQDLHYDSYYLWRMAPEQVKSDRQLMKYVVNIHPDLFWVISLNLKDDETFFTGTFGTKRDNAIFFLREYIPQVSAVFGNPMDSKVLSQPWKRRIIFTQLYWCANPETILGGSGLCTQHLRFVELMRAKELFCLKRETLFNRETTRDEFFYVTSGNPLFFYSDESSESFTRDEHEENYYGYESSESSTDDEFEEDHYWYGHDFSDEYPEYASTGNDSFDDRSYDY</sequence>
<keyword evidence="3" id="KW-1185">Reference proteome</keyword>
<feature type="region of interest" description="Disordered" evidence="1">
    <location>
        <begin position="343"/>
        <end position="363"/>
    </location>
</feature>
<evidence type="ECO:0000256" key="1">
    <source>
        <dbReference type="SAM" id="MobiDB-lite"/>
    </source>
</evidence>
<protein>
    <submittedName>
        <fullName evidence="2">Uncharacterized protein</fullName>
    </submittedName>
</protein>
<feature type="region of interest" description="Disordered" evidence="1">
    <location>
        <begin position="309"/>
        <end position="330"/>
    </location>
</feature>
<dbReference type="AlphaFoldDB" id="A0A9K3PBX8"/>
<organism evidence="2 3">
    <name type="scientific">Nitzschia inconspicua</name>
    <dbReference type="NCBI Taxonomy" id="303405"/>
    <lineage>
        <taxon>Eukaryota</taxon>
        <taxon>Sar</taxon>
        <taxon>Stramenopiles</taxon>
        <taxon>Ochrophyta</taxon>
        <taxon>Bacillariophyta</taxon>
        <taxon>Bacillariophyceae</taxon>
        <taxon>Bacillariophycidae</taxon>
        <taxon>Bacillariales</taxon>
        <taxon>Bacillariaceae</taxon>
        <taxon>Nitzschia</taxon>
    </lineage>
</organism>
<reference evidence="2" key="2">
    <citation type="submission" date="2021-04" db="EMBL/GenBank/DDBJ databases">
        <authorList>
            <person name="Podell S."/>
        </authorList>
    </citation>
    <scope>NUCLEOTIDE SEQUENCE</scope>
    <source>
        <strain evidence="2">Hildebrandi</strain>
    </source>
</reference>
<feature type="compositionally biased region" description="Low complexity" evidence="1">
    <location>
        <begin position="17"/>
        <end position="28"/>
    </location>
</feature>
<feature type="region of interest" description="Disordered" evidence="1">
    <location>
        <begin position="1"/>
        <end position="47"/>
    </location>
</feature>
<reference evidence="2" key="1">
    <citation type="journal article" date="2021" name="Sci. Rep.">
        <title>Diploid genomic architecture of Nitzschia inconspicua, an elite biomass production diatom.</title>
        <authorList>
            <person name="Oliver A."/>
            <person name="Podell S."/>
            <person name="Pinowska A."/>
            <person name="Traller J.C."/>
            <person name="Smith S.R."/>
            <person name="McClure R."/>
            <person name="Beliaev A."/>
            <person name="Bohutskyi P."/>
            <person name="Hill E.A."/>
            <person name="Rabines A."/>
            <person name="Zheng H."/>
            <person name="Allen L.Z."/>
            <person name="Kuo A."/>
            <person name="Grigoriev I.V."/>
            <person name="Allen A.E."/>
            <person name="Hazlebeck D."/>
            <person name="Allen E.E."/>
        </authorList>
    </citation>
    <scope>NUCLEOTIDE SEQUENCE</scope>
    <source>
        <strain evidence="2">Hildebrandi</strain>
    </source>
</reference>
<evidence type="ECO:0000313" key="3">
    <source>
        <dbReference type="Proteomes" id="UP000693970"/>
    </source>
</evidence>
<name>A0A9K3PBX8_9STRA</name>
<dbReference type="EMBL" id="JAGRRH010000034">
    <property type="protein sequence ID" value="KAG7339404.1"/>
    <property type="molecule type" value="Genomic_DNA"/>
</dbReference>